<dbReference type="NCBIfam" id="TIGR04183">
    <property type="entry name" value="Por_Secre_tail"/>
    <property type="match status" value="1"/>
</dbReference>
<accession>A0AA88FFU5</accession>
<protein>
    <submittedName>
        <fullName evidence="3">T9SS type A sorting domain-containing protein</fullName>
    </submittedName>
</protein>
<keyword evidence="1" id="KW-0732">Signal</keyword>
<dbReference type="RefSeq" id="WP_151080417.1">
    <property type="nucleotide sequence ID" value="NZ_VTWU01000007.1"/>
</dbReference>
<evidence type="ECO:0000256" key="1">
    <source>
        <dbReference type="SAM" id="SignalP"/>
    </source>
</evidence>
<feature type="domain" description="Secretion system C-terminal sorting" evidence="2">
    <location>
        <begin position="656"/>
        <end position="721"/>
    </location>
</feature>
<feature type="signal peptide" evidence="1">
    <location>
        <begin position="1"/>
        <end position="31"/>
    </location>
</feature>
<sequence>MVCTFRLRINPPFASLFLLFAMWAYPLASQAQGTYTWNVASGNFSASGSWSPVRTLANPNDVLVFDGYVTATPTVTLDPNVTINAGQLQFKNGVNAKLFVNGADRTISINGSTGPDLVVENNATVHVNATTRNDELTINLATGTTGLINGTIVFENTAGNGNNQISEHRITGPAGSVLFGAGGTLQMANGSDGYPFGSPATGTVAVFQSGSTFIQEDGINPFGTGATPAVEFQSGSTYYYKSSNNNISVLGRTYGNLLIEAPSGSLNNLNGSGTLTVLNNLELTAANAASCAFNSSGGVSIGGDLKKNGGNLNFNPSVPTTLTLNGSTLQIISGISPLMLGMDVTLVINNPAGVQLNVPLTVQRALTLTSGQLATTPTNILSIPFDGVITANSTSYVRGPVARTINTTATATLTFPFGSIEGYRPLTLTVTHSNSANTTYTAAIVVGAPPALPMTGSIKRVSSIRYYTISSSQPNNLQTATIRLDYGVGDGVDDPSKLRIAKSQNGSWVDLGGTGNSAPAGNILSTVNFTSGGNFVLASTDPSGAPGGNPLPVVLKSFAAVRQHGQVRVAWATASEKNSAQFEVERSLDGGKHFATVGTVEAAGTSANEHAYTWLDGGAPATFLYYRLRQVDFDGTATTSAAVAVAAAGKLDAVAYPNPAFESLHLQPGSQVLSWRLLNVRGQLLRSGSTAAPVELDMSALPAGVYALELRSGSQRTVQQIMHLR</sequence>
<evidence type="ECO:0000313" key="3">
    <source>
        <dbReference type="EMBL" id="KAA9327187.1"/>
    </source>
</evidence>
<feature type="chain" id="PRO_5041659825" evidence="1">
    <location>
        <begin position="32"/>
        <end position="725"/>
    </location>
</feature>
<keyword evidence="4" id="KW-1185">Reference proteome</keyword>
<dbReference type="Proteomes" id="UP000326380">
    <property type="component" value="Unassembled WGS sequence"/>
</dbReference>
<dbReference type="Gene3D" id="2.60.40.10">
    <property type="entry name" value="Immunoglobulins"/>
    <property type="match status" value="1"/>
</dbReference>
<evidence type="ECO:0000313" key="4">
    <source>
        <dbReference type="Proteomes" id="UP000326380"/>
    </source>
</evidence>
<organism evidence="3 4">
    <name type="scientific">Hymenobacter busanensis</name>
    <dbReference type="NCBI Taxonomy" id="2607656"/>
    <lineage>
        <taxon>Bacteria</taxon>
        <taxon>Pseudomonadati</taxon>
        <taxon>Bacteroidota</taxon>
        <taxon>Cytophagia</taxon>
        <taxon>Cytophagales</taxon>
        <taxon>Hymenobacteraceae</taxon>
        <taxon>Hymenobacter</taxon>
    </lineage>
</organism>
<proteinExistence type="predicted"/>
<comment type="caution">
    <text evidence="3">The sequence shown here is derived from an EMBL/GenBank/DDBJ whole genome shotgun (WGS) entry which is preliminary data.</text>
</comment>
<dbReference type="Pfam" id="PF18962">
    <property type="entry name" value="Por_Secre_tail"/>
    <property type="match status" value="1"/>
</dbReference>
<gene>
    <name evidence="3" type="ORF">F0P96_18290</name>
</gene>
<dbReference type="InterPro" id="IPR026444">
    <property type="entry name" value="Secre_tail"/>
</dbReference>
<dbReference type="InterPro" id="IPR013783">
    <property type="entry name" value="Ig-like_fold"/>
</dbReference>
<dbReference type="EMBL" id="VTWU01000007">
    <property type="protein sequence ID" value="KAA9327187.1"/>
    <property type="molecule type" value="Genomic_DNA"/>
</dbReference>
<evidence type="ECO:0000259" key="2">
    <source>
        <dbReference type="Pfam" id="PF18962"/>
    </source>
</evidence>
<reference evidence="3 4" key="1">
    <citation type="submission" date="2019-09" db="EMBL/GenBank/DDBJ databases">
        <title>Genome sequence of Hymenobacter sp. M3.</title>
        <authorList>
            <person name="Srinivasan S."/>
        </authorList>
    </citation>
    <scope>NUCLEOTIDE SEQUENCE [LARGE SCALE GENOMIC DNA]</scope>
    <source>
        <strain evidence="3 4">M3</strain>
    </source>
</reference>
<dbReference type="AlphaFoldDB" id="A0AA88FFU5"/>
<name>A0AA88FFU5_9BACT</name>